<dbReference type="PANTHER" id="PTHR42871:SF1">
    <property type="entry name" value="CITRATE SYNTHASE"/>
    <property type="match status" value="1"/>
</dbReference>
<evidence type="ECO:0000256" key="9">
    <source>
        <dbReference type="RuleBase" id="RU003406"/>
    </source>
</evidence>
<evidence type="ECO:0000256" key="4">
    <source>
        <dbReference type="ARBA" id="ARBA00022679"/>
    </source>
</evidence>
<dbReference type="InterPro" id="IPR016143">
    <property type="entry name" value="Citrate_synth-like_sm_a-sub"/>
</dbReference>
<evidence type="ECO:0000256" key="8">
    <source>
        <dbReference type="RuleBase" id="RU003370"/>
    </source>
</evidence>
<comment type="pathway">
    <text evidence="1 8">Carbohydrate metabolism; tricarboxylic acid cycle; isocitrate from oxaloacetate: step 1/2.</text>
</comment>
<reference evidence="10 11" key="1">
    <citation type="submission" date="2024-03" db="EMBL/GenBank/DDBJ databases">
        <title>Actinomycetospora sp. OC33-EN08, a novel actinomycete isolated from wild orchid (Aerides multiflora).</title>
        <authorList>
            <person name="Suriyachadkun C."/>
        </authorList>
    </citation>
    <scope>NUCLEOTIDE SEQUENCE [LARGE SCALE GENOMIC DNA]</scope>
    <source>
        <strain evidence="10 11">OC33-EN08</strain>
    </source>
</reference>
<dbReference type="EMBL" id="JBBEGN010000006">
    <property type="protein sequence ID" value="MEJ2869002.1"/>
    <property type="molecule type" value="Genomic_DNA"/>
</dbReference>
<evidence type="ECO:0000256" key="5">
    <source>
        <dbReference type="ARBA" id="ARBA00049288"/>
    </source>
</evidence>
<dbReference type="GO" id="GO:0036440">
    <property type="term" value="F:citrate synthase activity"/>
    <property type="evidence" value="ECO:0007669"/>
    <property type="project" value="UniProtKB-EC"/>
</dbReference>
<dbReference type="InterPro" id="IPR036969">
    <property type="entry name" value="Citrate_synthase_sf"/>
</dbReference>
<dbReference type="Gene3D" id="1.10.580.10">
    <property type="entry name" value="Citrate Synthase, domain 1"/>
    <property type="match status" value="1"/>
</dbReference>
<name>A0ABU8MQY0_9PSEU</name>
<evidence type="ECO:0000256" key="1">
    <source>
        <dbReference type="ARBA" id="ARBA00004751"/>
    </source>
</evidence>
<dbReference type="PROSITE" id="PS00480">
    <property type="entry name" value="CITRATE_SYNTHASE"/>
    <property type="match status" value="1"/>
</dbReference>
<dbReference type="NCBIfam" id="TIGR01798">
    <property type="entry name" value="cit_synth_I"/>
    <property type="match status" value="1"/>
</dbReference>
<dbReference type="NCBIfam" id="NF004126">
    <property type="entry name" value="PRK05614.1"/>
    <property type="match status" value="1"/>
</dbReference>
<sequence length="434" mass="48320">MADDGEKRTATLSYPGGEHTMEIVEATEGSSGIQLGKLLGETGLITLDPGFVNTGSCRSDITYIDGDAGILRYRGYPIEQLAKNSTFVETSYLLIYDELPTKTQLENFTDQIQRHTMLHEDLKKFFDGFPADAHPMPVLSSAVSALSTFYQRSLDPFDEPNVDLSTVRLLAKVPTLAAYAYKNSIGQPFLYPDNNLSLVENFLRMTFGLPAENYDVDPEIAKALDMLFILHADHEQNCSTSTVRLVGSSQANLFASISAGINALFGPLHGGANAAVLTMLENIRDNHGNTDDFVAKVKNKEPGVRLMGFGHRVYKNYDPRAAIVRDTARGIIEKLGGGDELLEIATKLEDYALNDEYFVERKLYPNVDFYTGLIYQAMGFPTEMFTVLFAIGRLPGWIAHWREMIEDPDTRIGRPRQVYTGPTERDFVPVDQRS</sequence>
<dbReference type="InterPro" id="IPR002020">
    <property type="entry name" value="Citrate_synthase"/>
</dbReference>
<dbReference type="Pfam" id="PF00285">
    <property type="entry name" value="Citrate_synt"/>
    <property type="match status" value="1"/>
</dbReference>
<protein>
    <recommendedName>
        <fullName evidence="6 7">Citrate synthase</fullName>
    </recommendedName>
</protein>
<dbReference type="Gene3D" id="1.10.230.10">
    <property type="entry name" value="Cytochrome P450-Terp, domain 2"/>
    <property type="match status" value="1"/>
</dbReference>
<keyword evidence="11" id="KW-1185">Reference proteome</keyword>
<dbReference type="PANTHER" id="PTHR42871">
    <property type="entry name" value="CITRATE SYNTHASE"/>
    <property type="match status" value="1"/>
</dbReference>
<evidence type="ECO:0000256" key="6">
    <source>
        <dbReference type="NCBIfam" id="TIGR01798"/>
    </source>
</evidence>
<dbReference type="InterPro" id="IPR016142">
    <property type="entry name" value="Citrate_synth-like_lrg_a-sub"/>
</dbReference>
<comment type="catalytic activity">
    <reaction evidence="5 8">
        <text>oxaloacetate + acetyl-CoA + H2O = citrate + CoA + H(+)</text>
        <dbReference type="Rhea" id="RHEA:16845"/>
        <dbReference type="ChEBI" id="CHEBI:15377"/>
        <dbReference type="ChEBI" id="CHEBI:15378"/>
        <dbReference type="ChEBI" id="CHEBI:16452"/>
        <dbReference type="ChEBI" id="CHEBI:16947"/>
        <dbReference type="ChEBI" id="CHEBI:57287"/>
        <dbReference type="ChEBI" id="CHEBI:57288"/>
        <dbReference type="EC" id="2.3.3.16"/>
    </reaction>
</comment>
<dbReference type="SUPFAM" id="SSF48256">
    <property type="entry name" value="Citrate synthase"/>
    <property type="match status" value="1"/>
</dbReference>
<evidence type="ECO:0000313" key="11">
    <source>
        <dbReference type="Proteomes" id="UP001385809"/>
    </source>
</evidence>
<evidence type="ECO:0000256" key="2">
    <source>
        <dbReference type="ARBA" id="ARBA00010566"/>
    </source>
</evidence>
<dbReference type="InterPro" id="IPR019810">
    <property type="entry name" value="Citrate_synthase_AS"/>
</dbReference>
<comment type="similarity">
    <text evidence="2 7 9">Belongs to the citrate synthase family.</text>
</comment>
<organism evidence="10 11">
    <name type="scientific">Actinomycetospora aurantiaca</name>
    <dbReference type="NCBI Taxonomy" id="3129233"/>
    <lineage>
        <taxon>Bacteria</taxon>
        <taxon>Bacillati</taxon>
        <taxon>Actinomycetota</taxon>
        <taxon>Actinomycetes</taxon>
        <taxon>Pseudonocardiales</taxon>
        <taxon>Pseudonocardiaceae</taxon>
        <taxon>Actinomycetospora</taxon>
    </lineage>
</organism>
<evidence type="ECO:0000256" key="7">
    <source>
        <dbReference type="PIRNR" id="PIRNR001369"/>
    </source>
</evidence>
<dbReference type="RefSeq" id="WP_337695583.1">
    <property type="nucleotide sequence ID" value="NZ_JBBEGN010000006.1"/>
</dbReference>
<evidence type="ECO:0000313" key="10">
    <source>
        <dbReference type="EMBL" id="MEJ2869002.1"/>
    </source>
</evidence>
<dbReference type="PRINTS" id="PR00143">
    <property type="entry name" value="CITRTSNTHASE"/>
</dbReference>
<dbReference type="CDD" id="cd06114">
    <property type="entry name" value="EcCS_like"/>
    <property type="match status" value="1"/>
</dbReference>
<keyword evidence="4 7" id="KW-0808">Transferase</keyword>
<dbReference type="InterPro" id="IPR024176">
    <property type="entry name" value="Citrate_synthase_bac-typ"/>
</dbReference>
<keyword evidence="3 8" id="KW-0816">Tricarboxylic acid cycle</keyword>
<dbReference type="Gene3D" id="2.20.28.60">
    <property type="match status" value="1"/>
</dbReference>
<dbReference type="InterPro" id="IPR010953">
    <property type="entry name" value="Citrate_synthase_typ-I"/>
</dbReference>
<evidence type="ECO:0000256" key="3">
    <source>
        <dbReference type="ARBA" id="ARBA00022532"/>
    </source>
</evidence>
<dbReference type="Proteomes" id="UP001385809">
    <property type="component" value="Unassembled WGS sequence"/>
</dbReference>
<dbReference type="PIRSF" id="PIRSF001369">
    <property type="entry name" value="Citrate_synth"/>
    <property type="match status" value="1"/>
</dbReference>
<keyword evidence="10" id="KW-0012">Acyltransferase</keyword>
<proteinExistence type="inferred from homology"/>
<accession>A0ABU8MQY0</accession>
<comment type="caution">
    <text evidence="10">The sequence shown here is derived from an EMBL/GenBank/DDBJ whole genome shotgun (WGS) entry which is preliminary data.</text>
</comment>
<gene>
    <name evidence="10" type="ORF">WCD74_14610</name>
</gene>